<evidence type="ECO:0000259" key="2">
    <source>
        <dbReference type="Pfam" id="PF20938"/>
    </source>
</evidence>
<protein>
    <recommendedName>
        <fullName evidence="5">DUF2264 domain-containing protein</fullName>
    </recommendedName>
</protein>
<evidence type="ECO:0000259" key="1">
    <source>
        <dbReference type="Pfam" id="PF10022"/>
    </source>
</evidence>
<dbReference type="EMBL" id="ML978137">
    <property type="protein sequence ID" value="KAF2093700.1"/>
    <property type="molecule type" value="Genomic_DNA"/>
</dbReference>
<dbReference type="Proteomes" id="UP000799772">
    <property type="component" value="Unassembled WGS sequence"/>
</dbReference>
<evidence type="ECO:0000313" key="4">
    <source>
        <dbReference type="Proteomes" id="UP000799772"/>
    </source>
</evidence>
<dbReference type="PANTHER" id="PTHR35339:SF4">
    <property type="entry name" value="LINALOOL DEHYDRATASE_ISOMERASE DOMAIN-CONTAINING PROTEIN"/>
    <property type="match status" value="1"/>
</dbReference>
<dbReference type="InterPro" id="IPR049237">
    <property type="entry name" value="DUF2264_C"/>
</dbReference>
<proteinExistence type="predicted"/>
<name>A0A9P4M1P9_9PEZI</name>
<dbReference type="OrthoDB" id="5150166at2759"/>
<evidence type="ECO:0008006" key="5">
    <source>
        <dbReference type="Google" id="ProtNLM"/>
    </source>
</evidence>
<dbReference type="Pfam" id="PF10022">
    <property type="entry name" value="DUF2264"/>
    <property type="match status" value="1"/>
</dbReference>
<dbReference type="AlphaFoldDB" id="A0A9P4M1P9"/>
<sequence length="666" mass="73608">MTPAAAGSLWDTVHPFAKTRIEDRESVQHALVALLEPLAQHTSPNGALIRVPGATAVRFDDTASLIEGYARPLWGLAPFLAGGGEYEGAKRWIDGLKAGTDPESPEFWQLAKDSDQRMVEQCPIGYTLAVAPQFWQSLSQKQKTNVEQYLASCNGRNMPDTNWLWFRVFANLGLKANEGNFSQDQLDRDIEHLNTFYRGDGWSNDGPANIHQMDYYSSSFAIQFLQLLYAKLAGKDDPARAEEFRNRAKAFALDFIHYFDETGRALTFGRSLIYRFGVISFWGALAYADVDLPEPLTWGIVKGIFLRHMRWWQTQRDIFGPSGCLTIGYSYPNMYMAESYNSPGSPYWCMLAFICLAVPADHPFWTSKEEPYPAEKLPVTKPLKHPGHIVVRSGGHTFLLSSGQMCGYPMKAMLAKYGKLAYSSAFAYSVPPGSYTLEQFALDSALGLSEDGGEIWKTRAYSDSRLEEPEKGKYMLVSTWRPFSDVTVTTWLLPPDVESTPNWHLRIHKIETSRALQTADGSFAIKSTAEGTKRPLGAFDSKTCEGTSPIIIGNYDAAVPEGKATGGTGAFVSSVKAGAVGIAALEANGDRVAIQVLADPNSNLVESRTVIPTLRGDIAAGQTKWYVTAVFARPSGEGIEPKTYLDGWEKKPVIPAWLKMAMLSPF</sequence>
<reference evidence="3" key="1">
    <citation type="journal article" date="2020" name="Stud. Mycol.">
        <title>101 Dothideomycetes genomes: a test case for predicting lifestyles and emergence of pathogens.</title>
        <authorList>
            <person name="Haridas S."/>
            <person name="Albert R."/>
            <person name="Binder M."/>
            <person name="Bloem J."/>
            <person name="Labutti K."/>
            <person name="Salamov A."/>
            <person name="Andreopoulos B."/>
            <person name="Baker S."/>
            <person name="Barry K."/>
            <person name="Bills G."/>
            <person name="Bluhm B."/>
            <person name="Cannon C."/>
            <person name="Castanera R."/>
            <person name="Culley D."/>
            <person name="Daum C."/>
            <person name="Ezra D."/>
            <person name="Gonzalez J."/>
            <person name="Henrissat B."/>
            <person name="Kuo A."/>
            <person name="Liang C."/>
            <person name="Lipzen A."/>
            <person name="Lutzoni F."/>
            <person name="Magnuson J."/>
            <person name="Mondo S."/>
            <person name="Nolan M."/>
            <person name="Ohm R."/>
            <person name="Pangilinan J."/>
            <person name="Park H.-J."/>
            <person name="Ramirez L."/>
            <person name="Alfaro M."/>
            <person name="Sun H."/>
            <person name="Tritt A."/>
            <person name="Yoshinaga Y."/>
            <person name="Zwiers L.-H."/>
            <person name="Turgeon B."/>
            <person name="Goodwin S."/>
            <person name="Spatafora J."/>
            <person name="Crous P."/>
            <person name="Grigoriev I."/>
        </authorList>
    </citation>
    <scope>NUCLEOTIDE SEQUENCE</scope>
    <source>
        <strain evidence="3">CBS 133067</strain>
    </source>
</reference>
<dbReference type="PANTHER" id="PTHR35339">
    <property type="entry name" value="LINALOOL DEHYDRATASE_ISOMERASE DOMAIN-CONTAINING PROTEIN"/>
    <property type="match status" value="1"/>
</dbReference>
<accession>A0A9P4M1P9</accession>
<feature type="domain" description="DUF2264" evidence="1">
    <location>
        <begin position="23"/>
        <end position="372"/>
    </location>
</feature>
<organism evidence="3 4">
    <name type="scientific">Rhizodiscina lignyota</name>
    <dbReference type="NCBI Taxonomy" id="1504668"/>
    <lineage>
        <taxon>Eukaryota</taxon>
        <taxon>Fungi</taxon>
        <taxon>Dikarya</taxon>
        <taxon>Ascomycota</taxon>
        <taxon>Pezizomycotina</taxon>
        <taxon>Dothideomycetes</taxon>
        <taxon>Pleosporomycetidae</taxon>
        <taxon>Aulographales</taxon>
        <taxon>Rhizodiscinaceae</taxon>
        <taxon>Rhizodiscina</taxon>
    </lineage>
</organism>
<keyword evidence="4" id="KW-1185">Reference proteome</keyword>
<dbReference type="PIRSF" id="PIRSF014753">
    <property type="entry name" value="UCP014753"/>
    <property type="match status" value="1"/>
</dbReference>
<evidence type="ECO:0000313" key="3">
    <source>
        <dbReference type="EMBL" id="KAF2093700.1"/>
    </source>
</evidence>
<comment type="caution">
    <text evidence="3">The sequence shown here is derived from an EMBL/GenBank/DDBJ whole genome shotgun (WGS) entry which is preliminary data.</text>
</comment>
<gene>
    <name evidence="3" type="ORF">NA57DRAFT_61403</name>
</gene>
<feature type="domain" description="DUF2264" evidence="2">
    <location>
        <begin position="379"/>
        <end position="659"/>
    </location>
</feature>
<dbReference type="Pfam" id="PF20938">
    <property type="entry name" value="DUF2264_C"/>
    <property type="match status" value="1"/>
</dbReference>
<dbReference type="InterPro" id="IPR049349">
    <property type="entry name" value="DUF2264_N"/>
</dbReference>
<dbReference type="InterPro" id="IPR016624">
    <property type="entry name" value="UCP014753"/>
</dbReference>